<reference evidence="3 4" key="1">
    <citation type="submission" date="2014-11" db="EMBL/GenBank/DDBJ databases">
        <title>Genetic blueprint of the zoonotic pathogen Toxocara canis.</title>
        <authorList>
            <person name="Zhu X.-Q."/>
            <person name="Korhonen P.K."/>
            <person name="Cai H."/>
            <person name="Young N.D."/>
            <person name="Nejsum P."/>
            <person name="von Samson-Himmelstjerna G."/>
            <person name="Boag P.R."/>
            <person name="Tan P."/>
            <person name="Li Q."/>
            <person name="Min J."/>
            <person name="Yang Y."/>
            <person name="Wang X."/>
            <person name="Fang X."/>
            <person name="Hall R.S."/>
            <person name="Hofmann A."/>
            <person name="Sternberg P.W."/>
            <person name="Jex A.R."/>
            <person name="Gasser R.B."/>
        </authorList>
    </citation>
    <scope>NUCLEOTIDE SEQUENCE [LARGE SCALE GENOMIC DNA]</scope>
    <source>
        <strain evidence="3">PN_DK_2014</strain>
    </source>
</reference>
<feature type="chain" id="PRO_5002080282" evidence="2">
    <location>
        <begin position="20"/>
        <end position="205"/>
    </location>
</feature>
<evidence type="ECO:0000313" key="4">
    <source>
        <dbReference type="Proteomes" id="UP000031036"/>
    </source>
</evidence>
<keyword evidence="4" id="KW-1185">Reference proteome</keyword>
<gene>
    <name evidence="3" type="ORF">Tcan_16180</name>
</gene>
<name>A0A0B2VQ58_TOXCA</name>
<evidence type="ECO:0000313" key="3">
    <source>
        <dbReference type="EMBL" id="KHN83567.1"/>
    </source>
</evidence>
<dbReference type="EMBL" id="JPKZ01001179">
    <property type="protein sequence ID" value="KHN83567.1"/>
    <property type="molecule type" value="Genomic_DNA"/>
</dbReference>
<feature type="compositionally biased region" description="Basic and acidic residues" evidence="1">
    <location>
        <begin position="80"/>
        <end position="92"/>
    </location>
</feature>
<feature type="region of interest" description="Disordered" evidence="1">
    <location>
        <begin position="49"/>
        <end position="98"/>
    </location>
</feature>
<dbReference type="OrthoDB" id="10643564at2759"/>
<dbReference type="AlphaFoldDB" id="A0A0B2VQ58"/>
<sequence length="205" mass="21830">MLLSLLLLLTFLLVPRTFADEIEASEVEALFSAPSSDEENSAEIEIKTTVASVLEEKDESVELETDGADEADRSANTTAGRDHSEESKEGAGKTKLAPDLTDRRFWHVPISGGDVIPEAIIPPEPADAVTEETITDAAVVALNDPRNWHVPISGGDTIPVAIVPPEQTDNSVTKSAHAAPVKQSSSSATQFVPSLLFTSLVMLTL</sequence>
<comment type="caution">
    <text evidence="3">The sequence shown here is derived from an EMBL/GenBank/DDBJ whole genome shotgun (WGS) entry which is preliminary data.</text>
</comment>
<evidence type="ECO:0000256" key="2">
    <source>
        <dbReference type="SAM" id="SignalP"/>
    </source>
</evidence>
<dbReference type="Proteomes" id="UP000031036">
    <property type="component" value="Unassembled WGS sequence"/>
</dbReference>
<evidence type="ECO:0000256" key="1">
    <source>
        <dbReference type="SAM" id="MobiDB-lite"/>
    </source>
</evidence>
<organism evidence="3 4">
    <name type="scientific">Toxocara canis</name>
    <name type="common">Canine roundworm</name>
    <dbReference type="NCBI Taxonomy" id="6265"/>
    <lineage>
        <taxon>Eukaryota</taxon>
        <taxon>Metazoa</taxon>
        <taxon>Ecdysozoa</taxon>
        <taxon>Nematoda</taxon>
        <taxon>Chromadorea</taxon>
        <taxon>Rhabditida</taxon>
        <taxon>Spirurina</taxon>
        <taxon>Ascaridomorpha</taxon>
        <taxon>Ascaridoidea</taxon>
        <taxon>Toxocaridae</taxon>
        <taxon>Toxocara</taxon>
    </lineage>
</organism>
<accession>A0A0B2VQ58</accession>
<keyword evidence="2" id="KW-0732">Signal</keyword>
<feature type="signal peptide" evidence="2">
    <location>
        <begin position="1"/>
        <end position="19"/>
    </location>
</feature>
<feature type="compositionally biased region" description="Acidic residues" evidence="1">
    <location>
        <begin position="56"/>
        <end position="69"/>
    </location>
</feature>
<protein>
    <submittedName>
        <fullName evidence="3">Uncharacterized protein</fullName>
    </submittedName>
</protein>
<proteinExistence type="predicted"/>